<keyword evidence="2" id="KW-1185">Reference proteome</keyword>
<comment type="caution">
    <text evidence="1">The sequence shown here is derived from an EMBL/GenBank/DDBJ whole genome shotgun (WGS) entry which is preliminary data.</text>
</comment>
<dbReference type="Proteomes" id="UP001266305">
    <property type="component" value="Unassembled WGS sequence"/>
</dbReference>
<sequence>MLWSHSRHPHGSSPSYSSPEAAFVKELPLEVQAWWASLRAVSFETLIYTTGCLTTGSPFSALLGASEVHSTEPDEPSLLDQVRGVERTRSVGIDQERRGAVESGWEMAQCWDFFGPGQGQQL</sequence>
<evidence type="ECO:0000313" key="2">
    <source>
        <dbReference type="Proteomes" id="UP001266305"/>
    </source>
</evidence>
<reference evidence="1 2" key="1">
    <citation type="submission" date="2023-05" db="EMBL/GenBank/DDBJ databases">
        <title>B98-5 Cell Line De Novo Hybrid Assembly: An Optical Mapping Approach.</title>
        <authorList>
            <person name="Kananen K."/>
            <person name="Auerbach J.A."/>
            <person name="Kautto E."/>
            <person name="Blachly J.S."/>
        </authorList>
    </citation>
    <scope>NUCLEOTIDE SEQUENCE [LARGE SCALE GENOMIC DNA]</scope>
    <source>
        <strain evidence="1">B95-8</strain>
        <tissue evidence="1">Cell line</tissue>
    </source>
</reference>
<proteinExistence type="predicted"/>
<organism evidence="1 2">
    <name type="scientific">Saguinus oedipus</name>
    <name type="common">Cotton-top tamarin</name>
    <name type="synonym">Oedipomidas oedipus</name>
    <dbReference type="NCBI Taxonomy" id="9490"/>
    <lineage>
        <taxon>Eukaryota</taxon>
        <taxon>Metazoa</taxon>
        <taxon>Chordata</taxon>
        <taxon>Craniata</taxon>
        <taxon>Vertebrata</taxon>
        <taxon>Euteleostomi</taxon>
        <taxon>Mammalia</taxon>
        <taxon>Eutheria</taxon>
        <taxon>Euarchontoglires</taxon>
        <taxon>Primates</taxon>
        <taxon>Haplorrhini</taxon>
        <taxon>Platyrrhini</taxon>
        <taxon>Cebidae</taxon>
        <taxon>Callitrichinae</taxon>
        <taxon>Saguinus</taxon>
    </lineage>
</organism>
<accession>A0ABQ9VFN6</accession>
<protein>
    <submittedName>
        <fullName evidence="1">Uncharacterized protein</fullName>
    </submittedName>
</protein>
<evidence type="ECO:0000313" key="1">
    <source>
        <dbReference type="EMBL" id="KAK2107453.1"/>
    </source>
</evidence>
<dbReference type="EMBL" id="JASSZA010000006">
    <property type="protein sequence ID" value="KAK2107453.1"/>
    <property type="molecule type" value="Genomic_DNA"/>
</dbReference>
<gene>
    <name evidence="1" type="ORF">P7K49_012618</name>
</gene>
<name>A0ABQ9VFN6_SAGOE</name>